<keyword evidence="2" id="KW-0503">Monooxygenase</keyword>
<gene>
    <name evidence="2" type="ORF">ET464_05885</name>
</gene>
<dbReference type="SUPFAM" id="SSF54909">
    <property type="entry name" value="Dimeric alpha+beta barrel"/>
    <property type="match status" value="1"/>
</dbReference>
<dbReference type="GO" id="GO:0004497">
    <property type="term" value="F:monooxygenase activity"/>
    <property type="evidence" value="ECO:0007669"/>
    <property type="project" value="UniProtKB-KW"/>
</dbReference>
<dbReference type="Proteomes" id="UP000293568">
    <property type="component" value="Chromosome"/>
</dbReference>
<dbReference type="KEGG" id="pprt:ET464_05885"/>
<dbReference type="Gene3D" id="3.30.70.100">
    <property type="match status" value="1"/>
</dbReference>
<dbReference type="InterPro" id="IPR011008">
    <property type="entry name" value="Dimeric_a/b-barrel"/>
</dbReference>
<dbReference type="Pfam" id="PF03992">
    <property type="entry name" value="ABM"/>
    <property type="match status" value="1"/>
</dbReference>
<evidence type="ECO:0000259" key="1">
    <source>
        <dbReference type="PROSITE" id="PS51725"/>
    </source>
</evidence>
<dbReference type="InterPro" id="IPR050404">
    <property type="entry name" value="Heme-degrading_MO"/>
</dbReference>
<evidence type="ECO:0000313" key="2">
    <source>
        <dbReference type="EMBL" id="QAY65987.1"/>
    </source>
</evidence>
<name>A0A4P6EZ55_9BACL</name>
<keyword evidence="3" id="KW-1185">Reference proteome</keyword>
<organism evidence="2 3">
    <name type="scientific">Paenibacillus protaetiae</name>
    <dbReference type="NCBI Taxonomy" id="2509456"/>
    <lineage>
        <taxon>Bacteria</taxon>
        <taxon>Bacillati</taxon>
        <taxon>Bacillota</taxon>
        <taxon>Bacilli</taxon>
        <taxon>Bacillales</taxon>
        <taxon>Paenibacillaceae</taxon>
        <taxon>Paenibacillus</taxon>
    </lineage>
</organism>
<proteinExistence type="predicted"/>
<dbReference type="InterPro" id="IPR007138">
    <property type="entry name" value="ABM_dom"/>
</dbReference>
<protein>
    <submittedName>
        <fullName evidence="2">Antibiotic biosynthesis monooxygenase</fullName>
    </submittedName>
</protein>
<dbReference type="PANTHER" id="PTHR34474">
    <property type="entry name" value="SIGNAL TRANSDUCTION PROTEIN TRAP"/>
    <property type="match status" value="1"/>
</dbReference>
<reference evidence="2 3" key="1">
    <citation type="submission" date="2019-01" db="EMBL/GenBank/DDBJ databases">
        <title>Genome sequencing of strain FW100M-2.</title>
        <authorList>
            <person name="Heo J."/>
            <person name="Kim S.-J."/>
            <person name="Kim J.-S."/>
            <person name="Hong S.-B."/>
            <person name="Kwon S.-W."/>
        </authorList>
    </citation>
    <scope>NUCLEOTIDE SEQUENCE [LARGE SCALE GENOMIC DNA]</scope>
    <source>
        <strain evidence="2 3">FW100M-2</strain>
    </source>
</reference>
<dbReference type="EMBL" id="CP035492">
    <property type="protein sequence ID" value="QAY65987.1"/>
    <property type="molecule type" value="Genomic_DNA"/>
</dbReference>
<dbReference type="PANTHER" id="PTHR34474:SF1">
    <property type="entry name" value="HEME-DEGRADING MONOOXYGENASE HMOA"/>
    <property type="match status" value="1"/>
</dbReference>
<sequence length="114" mass="13187">MNMFVVKRNIKVQQGSSDKLVERFGSPGIIEQNEGFIDLQVMVKEAKRSDEYEEVIVLIRWESKEAWKNWEKSDAHVQGHRENRGKPKPEYVIEASHDAYEVKAIKGYRAPAAI</sequence>
<evidence type="ECO:0000313" key="3">
    <source>
        <dbReference type="Proteomes" id="UP000293568"/>
    </source>
</evidence>
<dbReference type="AlphaFoldDB" id="A0A4P6EZ55"/>
<feature type="domain" description="ABM" evidence="1">
    <location>
        <begin position="4"/>
        <end position="95"/>
    </location>
</feature>
<keyword evidence="2" id="KW-0560">Oxidoreductase</keyword>
<dbReference type="OrthoDB" id="1645001at2"/>
<dbReference type="PROSITE" id="PS51725">
    <property type="entry name" value="ABM"/>
    <property type="match status" value="1"/>
</dbReference>
<accession>A0A4P6EZ55</accession>